<dbReference type="InterPro" id="IPR007634">
    <property type="entry name" value="RNA_pol_sigma_54_DNA-bd"/>
</dbReference>
<feature type="domain" description="RNA polymerase sigma factor 54 core-binding" evidence="10">
    <location>
        <begin position="82"/>
        <end position="269"/>
    </location>
</feature>
<keyword evidence="5" id="KW-0805">Transcription regulation</keyword>
<keyword evidence="8" id="KW-0804">Transcription</keyword>
<evidence type="ECO:0000256" key="1">
    <source>
        <dbReference type="ARBA" id="ARBA00008798"/>
    </source>
</evidence>
<keyword evidence="12" id="KW-1185">Reference proteome</keyword>
<dbReference type="PROSITE" id="PS50044">
    <property type="entry name" value="SIGMA54_3"/>
    <property type="match status" value="1"/>
</dbReference>
<name>A0ABT9WY01_9BACI</name>
<keyword evidence="4" id="KW-0548">Nucleotidyltransferase</keyword>
<comment type="caution">
    <text evidence="11">The sequence shown here is derived from an EMBL/GenBank/DDBJ whole genome shotgun (WGS) entry which is preliminary data.</text>
</comment>
<evidence type="ECO:0000313" key="11">
    <source>
        <dbReference type="EMBL" id="MDQ0177630.1"/>
    </source>
</evidence>
<keyword evidence="6" id="KW-0731">Sigma factor</keyword>
<dbReference type="PANTHER" id="PTHR32248">
    <property type="entry name" value="RNA POLYMERASE SIGMA-54 FACTOR"/>
    <property type="match status" value="1"/>
</dbReference>
<dbReference type="PANTHER" id="PTHR32248:SF4">
    <property type="entry name" value="RNA POLYMERASE SIGMA-54 FACTOR"/>
    <property type="match status" value="1"/>
</dbReference>
<dbReference type="InterPro" id="IPR000394">
    <property type="entry name" value="RNA_pol_sigma_54"/>
</dbReference>
<evidence type="ECO:0000256" key="2">
    <source>
        <dbReference type="ARBA" id="ARBA00022478"/>
    </source>
</evidence>
<evidence type="ECO:0000259" key="9">
    <source>
        <dbReference type="Pfam" id="PF04552"/>
    </source>
</evidence>
<accession>A0ABT9WY01</accession>
<evidence type="ECO:0000256" key="8">
    <source>
        <dbReference type="ARBA" id="ARBA00023163"/>
    </source>
</evidence>
<dbReference type="RefSeq" id="WP_307231777.1">
    <property type="nucleotide sequence ID" value="NZ_JAUSTT010000024.1"/>
</dbReference>
<protein>
    <submittedName>
        <fullName evidence="11">RNA polymerase sigma-54 factor</fullName>
    </submittedName>
</protein>
<evidence type="ECO:0000259" key="10">
    <source>
        <dbReference type="Pfam" id="PF04963"/>
    </source>
</evidence>
<gene>
    <name evidence="11" type="ORF">J2S08_003510</name>
</gene>
<dbReference type="Pfam" id="PF00309">
    <property type="entry name" value="Sigma54_AID"/>
    <property type="match status" value="1"/>
</dbReference>
<dbReference type="Gene3D" id="1.10.10.60">
    <property type="entry name" value="Homeodomain-like"/>
    <property type="match status" value="1"/>
</dbReference>
<feature type="domain" description="RNA polymerase sigma factor 54 DNA-binding" evidence="9">
    <location>
        <begin position="283"/>
        <end position="444"/>
    </location>
</feature>
<proteinExistence type="inferred from homology"/>
<evidence type="ECO:0000256" key="5">
    <source>
        <dbReference type="ARBA" id="ARBA00023015"/>
    </source>
</evidence>
<dbReference type="Gene3D" id="1.10.10.1330">
    <property type="entry name" value="RNA polymerase sigma-54 factor, core-binding domain"/>
    <property type="match status" value="1"/>
</dbReference>
<dbReference type="Pfam" id="PF04552">
    <property type="entry name" value="Sigma54_DBD"/>
    <property type="match status" value="1"/>
</dbReference>
<dbReference type="EMBL" id="JAUSTT010000024">
    <property type="protein sequence ID" value="MDQ0177630.1"/>
    <property type="molecule type" value="Genomic_DNA"/>
</dbReference>
<dbReference type="InterPro" id="IPR038709">
    <property type="entry name" value="RpoN_core-bd_sf"/>
</dbReference>
<dbReference type="NCBIfam" id="TIGR02395">
    <property type="entry name" value="rpoN_sigma"/>
    <property type="match status" value="1"/>
</dbReference>
<dbReference type="InterPro" id="IPR007046">
    <property type="entry name" value="RNA_pol_sigma_54_core-bd"/>
</dbReference>
<keyword evidence="7" id="KW-0238">DNA-binding</keyword>
<dbReference type="Proteomes" id="UP001223586">
    <property type="component" value="Unassembled WGS sequence"/>
</dbReference>
<evidence type="ECO:0000256" key="6">
    <source>
        <dbReference type="ARBA" id="ARBA00023082"/>
    </source>
</evidence>
<evidence type="ECO:0000256" key="7">
    <source>
        <dbReference type="ARBA" id="ARBA00023125"/>
    </source>
</evidence>
<comment type="similarity">
    <text evidence="1">Belongs to the sigma-54 factor family.</text>
</comment>
<reference evidence="11 12" key="1">
    <citation type="submission" date="2023-07" db="EMBL/GenBank/DDBJ databases">
        <title>Genomic Encyclopedia of Type Strains, Phase IV (KMG-IV): sequencing the most valuable type-strain genomes for metagenomic binning, comparative biology and taxonomic classification.</title>
        <authorList>
            <person name="Goeker M."/>
        </authorList>
    </citation>
    <scope>NUCLEOTIDE SEQUENCE [LARGE SCALE GENOMIC DNA]</scope>
    <source>
        <strain evidence="11 12">DSM 23837</strain>
    </source>
</reference>
<dbReference type="PRINTS" id="PR00045">
    <property type="entry name" value="SIGMA54FCT"/>
</dbReference>
<keyword evidence="2" id="KW-0240">DNA-directed RNA polymerase</keyword>
<keyword evidence="3" id="KW-0808">Transferase</keyword>
<evidence type="ECO:0000256" key="4">
    <source>
        <dbReference type="ARBA" id="ARBA00022695"/>
    </source>
</evidence>
<dbReference type="PROSITE" id="PS00718">
    <property type="entry name" value="SIGMA54_2"/>
    <property type="match status" value="1"/>
</dbReference>
<organism evidence="11 12">
    <name type="scientific">Bacillus chungangensis</name>
    <dbReference type="NCBI Taxonomy" id="587633"/>
    <lineage>
        <taxon>Bacteria</taxon>
        <taxon>Bacillati</taxon>
        <taxon>Bacillota</taxon>
        <taxon>Bacilli</taxon>
        <taxon>Bacillales</taxon>
        <taxon>Bacillaceae</taxon>
        <taxon>Bacillus</taxon>
    </lineage>
</organism>
<evidence type="ECO:0000313" key="12">
    <source>
        <dbReference type="Proteomes" id="UP001223586"/>
    </source>
</evidence>
<sequence length="446" mass="51921">MRLEANLYQHQTLKLAMTQELTQAIALLQYSAQELTSFLEMKAMENPLIQLESSNVKLLDPHHAYPKNKRLNYSERDQKSWLEQIAEPSKSLQDYLFMQLTMKALTGKQKYLINQIIYNLDPNGYLTIDLEEISKLCGTSLVEAADCLEMVQQLDPPGVGARNLQECLLLQIERVNEAPPLVKTIIQDFFLEFAERKWKQLARKLSIELSEIQQAADYVQTLEPRPGSHYQTEKPHYVVPDLIADIQDGELSLHLFEKHLPTVHFQKDYYQAMSTYKDKQVKDFLKDKTQDFHWIRRSLEQRKETLIKVGISIINWQQDFFFKGPSYLKPLTMRDISEEIGVHESTVSRTVREKYIQTPFGTFELKTFFSTGLASSTFSDQEQTSAVQVRKTIQELINNEDKSRPLSDQKIADLLKQLGMEISRRTIAKYRDQLKIPSSSKRKRYD</sequence>
<evidence type="ECO:0000256" key="3">
    <source>
        <dbReference type="ARBA" id="ARBA00022679"/>
    </source>
</evidence>
<dbReference type="Pfam" id="PF04963">
    <property type="entry name" value="Sigma54_CBD"/>
    <property type="match status" value="1"/>
</dbReference>
<dbReference type="PIRSF" id="PIRSF000774">
    <property type="entry name" value="RpoN"/>
    <property type="match status" value="1"/>
</dbReference>